<dbReference type="SUPFAM" id="SSF55785">
    <property type="entry name" value="PYP-like sensor domain (PAS domain)"/>
    <property type="match status" value="2"/>
</dbReference>
<dbReference type="InterPro" id="IPR036097">
    <property type="entry name" value="HisK_dim/P_sf"/>
</dbReference>
<dbReference type="InterPro" id="IPR003661">
    <property type="entry name" value="HisK_dim/P_dom"/>
</dbReference>
<evidence type="ECO:0000313" key="10">
    <source>
        <dbReference type="Proteomes" id="UP000320643"/>
    </source>
</evidence>
<dbReference type="Pfam" id="PF02518">
    <property type="entry name" value="HATPase_c"/>
    <property type="match status" value="1"/>
</dbReference>
<dbReference type="RefSeq" id="WP_143374570.1">
    <property type="nucleotide sequence ID" value="NZ_VJVZ01000012.1"/>
</dbReference>
<dbReference type="PROSITE" id="PS50113">
    <property type="entry name" value="PAC"/>
    <property type="match status" value="1"/>
</dbReference>
<dbReference type="EC" id="2.7.13.3" evidence="2"/>
<sequence length="543" mass="61477">MESIQPQAYSPFGIPELSGNDGQGSIELLPTAIYSCDANGVITSFNKAAEELWGQKPRLGDTIWCGQVKIFNPDGNEVQPEFCPMAIALKEQRAITGVEIILELTDGKLINVLPTATTVYDALGNFAGTINMLVNISHKKNEELFSELKYKSVSEVLERKVEERTLHLKQSEERYHKMVDEVQDYAILLLDPEGTIVNWNKGAEKIKGYTEKEILGKNFRIFYRDHDRESKLPETLIKQAHDTGRAMHEGWRLRKDGTAFWGSIVITALHDDDNNIIGFSKVTRDLTERKLADEQVAMYAKDIEFRNRQLEEYAYIASHDLQEPLRKIQVFAELLENNITNEGAARRHLDKINMAAKRMTSLIKDVLRYSQLSRADELFAEVDLNTTFEAIKEDFDLLTHQKSVTINHGNLPTIYGIPIQLNQLFSNLLSNAIKFNNGEPIIEIYANELTPEATANYPQLNKLHRYTRISFKDNGEGFDQQYGDQVFKMFKRLSTNPGTGIGLALCKKIVENHSGHIDVVSETGKGTTFTIILPIQNIPDVVL</sequence>
<dbReference type="Gene3D" id="3.30.450.20">
    <property type="entry name" value="PAS domain"/>
    <property type="match status" value="2"/>
</dbReference>
<dbReference type="Gene3D" id="1.10.287.130">
    <property type="match status" value="1"/>
</dbReference>
<dbReference type="InterPro" id="IPR036890">
    <property type="entry name" value="HATPase_C_sf"/>
</dbReference>
<evidence type="ECO:0000259" key="7">
    <source>
        <dbReference type="PROSITE" id="PS50112"/>
    </source>
</evidence>
<evidence type="ECO:0000256" key="4">
    <source>
        <dbReference type="ARBA" id="ARBA00022679"/>
    </source>
</evidence>
<dbReference type="InterPro" id="IPR004358">
    <property type="entry name" value="Sig_transdc_His_kin-like_C"/>
</dbReference>
<dbReference type="AlphaFoldDB" id="A0A552UWE3"/>
<keyword evidence="10" id="KW-1185">Reference proteome</keyword>
<feature type="domain" description="PAC" evidence="8">
    <location>
        <begin position="246"/>
        <end position="298"/>
    </location>
</feature>
<dbReference type="Pfam" id="PF13188">
    <property type="entry name" value="PAS_8"/>
    <property type="match status" value="1"/>
</dbReference>
<keyword evidence="5" id="KW-0418">Kinase</keyword>
<dbReference type="GO" id="GO:0000155">
    <property type="term" value="F:phosphorelay sensor kinase activity"/>
    <property type="evidence" value="ECO:0007669"/>
    <property type="project" value="InterPro"/>
</dbReference>
<proteinExistence type="predicted"/>
<dbReference type="PANTHER" id="PTHR43304">
    <property type="entry name" value="PHYTOCHROME-LIKE PROTEIN CPH1"/>
    <property type="match status" value="1"/>
</dbReference>
<dbReference type="PRINTS" id="PR00344">
    <property type="entry name" value="BCTRLSENSOR"/>
</dbReference>
<dbReference type="SUPFAM" id="SSF47384">
    <property type="entry name" value="Homodimeric domain of signal transducing histidine kinase"/>
    <property type="match status" value="1"/>
</dbReference>
<dbReference type="CDD" id="cd00130">
    <property type="entry name" value="PAS"/>
    <property type="match status" value="1"/>
</dbReference>
<evidence type="ECO:0000259" key="8">
    <source>
        <dbReference type="PROSITE" id="PS50113"/>
    </source>
</evidence>
<name>A0A552UWE3_9FLAO</name>
<dbReference type="NCBIfam" id="TIGR00229">
    <property type="entry name" value="sensory_box"/>
    <property type="match status" value="1"/>
</dbReference>
<evidence type="ECO:0000256" key="5">
    <source>
        <dbReference type="ARBA" id="ARBA00022777"/>
    </source>
</evidence>
<keyword evidence="3" id="KW-0597">Phosphoprotein</keyword>
<dbReference type="PROSITE" id="PS50109">
    <property type="entry name" value="HIS_KIN"/>
    <property type="match status" value="1"/>
</dbReference>
<dbReference type="SMART" id="SM00388">
    <property type="entry name" value="HisKA"/>
    <property type="match status" value="1"/>
</dbReference>
<dbReference type="InterPro" id="IPR005467">
    <property type="entry name" value="His_kinase_dom"/>
</dbReference>
<evidence type="ECO:0000259" key="6">
    <source>
        <dbReference type="PROSITE" id="PS50109"/>
    </source>
</evidence>
<dbReference type="PROSITE" id="PS50112">
    <property type="entry name" value="PAS"/>
    <property type="match status" value="1"/>
</dbReference>
<dbReference type="CDD" id="cd00082">
    <property type="entry name" value="HisKA"/>
    <property type="match status" value="1"/>
</dbReference>
<dbReference type="Pfam" id="PF00512">
    <property type="entry name" value="HisKA"/>
    <property type="match status" value="1"/>
</dbReference>
<comment type="catalytic activity">
    <reaction evidence="1">
        <text>ATP + protein L-histidine = ADP + protein N-phospho-L-histidine.</text>
        <dbReference type="EC" id="2.7.13.3"/>
    </reaction>
</comment>
<dbReference type="InterPro" id="IPR003594">
    <property type="entry name" value="HATPase_dom"/>
</dbReference>
<feature type="domain" description="PAS" evidence="7">
    <location>
        <begin position="171"/>
        <end position="244"/>
    </location>
</feature>
<dbReference type="OrthoDB" id="9781208at2"/>
<keyword evidence="4" id="KW-0808">Transferase</keyword>
<dbReference type="SMART" id="SM00091">
    <property type="entry name" value="PAS"/>
    <property type="match status" value="2"/>
</dbReference>
<evidence type="ECO:0000256" key="3">
    <source>
        <dbReference type="ARBA" id="ARBA00022553"/>
    </source>
</evidence>
<dbReference type="SMART" id="SM00387">
    <property type="entry name" value="HATPase_c"/>
    <property type="match status" value="1"/>
</dbReference>
<feature type="domain" description="Histidine kinase" evidence="6">
    <location>
        <begin position="316"/>
        <end position="537"/>
    </location>
</feature>
<dbReference type="InterPro" id="IPR000014">
    <property type="entry name" value="PAS"/>
</dbReference>
<evidence type="ECO:0000256" key="1">
    <source>
        <dbReference type="ARBA" id="ARBA00000085"/>
    </source>
</evidence>
<dbReference type="Pfam" id="PF13426">
    <property type="entry name" value="PAS_9"/>
    <property type="match status" value="1"/>
</dbReference>
<gene>
    <name evidence="9" type="ORF">FMM05_16740</name>
</gene>
<dbReference type="InterPro" id="IPR052162">
    <property type="entry name" value="Sensor_kinase/Photoreceptor"/>
</dbReference>
<dbReference type="Gene3D" id="3.30.565.10">
    <property type="entry name" value="Histidine kinase-like ATPase, C-terminal domain"/>
    <property type="match status" value="1"/>
</dbReference>
<organism evidence="9 10">
    <name type="scientific">Flavobacterium zepuense</name>
    <dbReference type="NCBI Taxonomy" id="2593302"/>
    <lineage>
        <taxon>Bacteria</taxon>
        <taxon>Pseudomonadati</taxon>
        <taxon>Bacteroidota</taxon>
        <taxon>Flavobacteriia</taxon>
        <taxon>Flavobacteriales</taxon>
        <taxon>Flavobacteriaceae</taxon>
        <taxon>Flavobacterium</taxon>
    </lineage>
</organism>
<reference evidence="9 10" key="1">
    <citation type="submission" date="2019-07" db="EMBL/GenBank/DDBJ databases">
        <title>Flavobacterium sp. nov., isolated from glacier ice.</title>
        <authorList>
            <person name="Liu Q."/>
            <person name="Xin Y.-H."/>
        </authorList>
    </citation>
    <scope>NUCLEOTIDE SEQUENCE [LARGE SCALE GENOMIC DNA]</scope>
    <source>
        <strain evidence="9 10">ZT4R6</strain>
    </source>
</reference>
<dbReference type="EMBL" id="VJVZ01000012">
    <property type="protein sequence ID" value="TRW22527.1"/>
    <property type="molecule type" value="Genomic_DNA"/>
</dbReference>
<protein>
    <recommendedName>
        <fullName evidence="2">histidine kinase</fullName>
        <ecNumber evidence="2">2.7.13.3</ecNumber>
    </recommendedName>
</protein>
<dbReference type="InterPro" id="IPR000700">
    <property type="entry name" value="PAS-assoc_C"/>
</dbReference>
<comment type="caution">
    <text evidence="9">The sequence shown here is derived from an EMBL/GenBank/DDBJ whole genome shotgun (WGS) entry which is preliminary data.</text>
</comment>
<dbReference type="Proteomes" id="UP000320643">
    <property type="component" value="Unassembled WGS sequence"/>
</dbReference>
<dbReference type="InterPro" id="IPR035965">
    <property type="entry name" value="PAS-like_dom_sf"/>
</dbReference>
<dbReference type="PANTHER" id="PTHR43304:SF1">
    <property type="entry name" value="PAC DOMAIN-CONTAINING PROTEIN"/>
    <property type="match status" value="1"/>
</dbReference>
<evidence type="ECO:0000256" key="2">
    <source>
        <dbReference type="ARBA" id="ARBA00012438"/>
    </source>
</evidence>
<dbReference type="SUPFAM" id="SSF55874">
    <property type="entry name" value="ATPase domain of HSP90 chaperone/DNA topoisomerase II/histidine kinase"/>
    <property type="match status" value="1"/>
</dbReference>
<evidence type="ECO:0000313" key="9">
    <source>
        <dbReference type="EMBL" id="TRW22527.1"/>
    </source>
</evidence>
<accession>A0A552UWE3</accession>